<dbReference type="Proteomes" id="UP001056384">
    <property type="component" value="Chromosome 16"/>
</dbReference>
<protein>
    <submittedName>
        <fullName evidence="2">Uncharacterized protein</fullName>
    </submittedName>
</protein>
<keyword evidence="3" id="KW-1185">Reference proteome</keyword>
<dbReference type="AlphaFoldDB" id="A0A9Q9BBA0"/>
<name>A0A9Q9BBA0_9PEZI</name>
<proteinExistence type="predicted"/>
<evidence type="ECO:0000256" key="1">
    <source>
        <dbReference type="SAM" id="MobiDB-lite"/>
    </source>
</evidence>
<feature type="compositionally biased region" description="Basic and acidic residues" evidence="1">
    <location>
        <begin position="9"/>
        <end position="36"/>
    </location>
</feature>
<sequence>MAQKQGEGVIRDGRSEVRRTAGEARDANSTRGETQRRRITVRLFPL</sequence>
<gene>
    <name evidence="2" type="ORF">Slin15195_G130750</name>
</gene>
<organism evidence="2 3">
    <name type="scientific">Septoria linicola</name>
    <dbReference type="NCBI Taxonomy" id="215465"/>
    <lineage>
        <taxon>Eukaryota</taxon>
        <taxon>Fungi</taxon>
        <taxon>Dikarya</taxon>
        <taxon>Ascomycota</taxon>
        <taxon>Pezizomycotina</taxon>
        <taxon>Dothideomycetes</taxon>
        <taxon>Dothideomycetidae</taxon>
        <taxon>Mycosphaerellales</taxon>
        <taxon>Mycosphaerellaceae</taxon>
        <taxon>Septoria</taxon>
    </lineage>
</organism>
<accession>A0A9Q9BBA0</accession>
<evidence type="ECO:0000313" key="2">
    <source>
        <dbReference type="EMBL" id="USW59756.1"/>
    </source>
</evidence>
<evidence type="ECO:0000313" key="3">
    <source>
        <dbReference type="Proteomes" id="UP001056384"/>
    </source>
</evidence>
<reference evidence="2" key="1">
    <citation type="submission" date="2022-06" db="EMBL/GenBank/DDBJ databases">
        <title>Complete genome sequences of two strains of the flax pathogen Septoria linicola.</title>
        <authorList>
            <person name="Lapalu N."/>
            <person name="Simon A."/>
            <person name="Demenou B."/>
            <person name="Paumier D."/>
            <person name="Guillot M.-P."/>
            <person name="Gout L."/>
            <person name="Valade R."/>
        </authorList>
    </citation>
    <scope>NUCLEOTIDE SEQUENCE</scope>
    <source>
        <strain evidence="2">SE15195</strain>
    </source>
</reference>
<feature type="region of interest" description="Disordered" evidence="1">
    <location>
        <begin position="1"/>
        <end position="46"/>
    </location>
</feature>
<dbReference type="EMBL" id="CP099433">
    <property type="protein sequence ID" value="USW59756.1"/>
    <property type="molecule type" value="Genomic_DNA"/>
</dbReference>